<dbReference type="AlphaFoldDB" id="A0A1N6IYP2"/>
<sequence>MNKEFLEEYSLFRKFNLSVPQTMDRIPTPAINMVCRNCGNLQTFNMTNRYAEFQKYSNPSSADEKVRLIYLCQSCRQFTRQFDVYISPELDYVYKFGQYPEWEIKMDKNLESILGKHAKTFRKGLVCESQGYGIGAFSYYRRITEQIIDELLDSITDLVEEVNKVAYKIALEKTKQTRVTQDKIDLVKDLLPSILKPNGMNPLGVLHSELSEGLHAETDQACLENASHVKSILTFLINQIIQSKESAKGFTDSMKSLLEKKSKK</sequence>
<gene>
    <name evidence="1" type="ORF">SAMN05444409_3130</name>
</gene>
<reference evidence="2" key="1">
    <citation type="submission" date="2016-11" db="EMBL/GenBank/DDBJ databases">
        <authorList>
            <person name="Varghese N."/>
            <person name="Submissions S."/>
        </authorList>
    </citation>
    <scope>NUCLEOTIDE SEQUENCE [LARGE SCALE GENOMIC DNA]</scope>
    <source>
        <strain evidence="2">DSM 27623</strain>
    </source>
</reference>
<dbReference type="EMBL" id="FSRK01000002">
    <property type="protein sequence ID" value="SIO37097.1"/>
    <property type="molecule type" value="Genomic_DNA"/>
</dbReference>
<organism evidence="1 2">
    <name type="scientific">Epilithonimonas zeae</name>
    <dbReference type="NCBI Taxonomy" id="1416779"/>
    <lineage>
        <taxon>Bacteria</taxon>
        <taxon>Pseudomonadati</taxon>
        <taxon>Bacteroidota</taxon>
        <taxon>Flavobacteriia</taxon>
        <taxon>Flavobacteriales</taxon>
        <taxon>Weeksellaceae</taxon>
        <taxon>Chryseobacterium group</taxon>
        <taxon>Epilithonimonas</taxon>
    </lineage>
</organism>
<proteinExistence type="predicted"/>
<evidence type="ECO:0008006" key="3">
    <source>
        <dbReference type="Google" id="ProtNLM"/>
    </source>
</evidence>
<dbReference type="OrthoDB" id="981660at2"/>
<evidence type="ECO:0000313" key="1">
    <source>
        <dbReference type="EMBL" id="SIO37097.1"/>
    </source>
</evidence>
<dbReference type="Proteomes" id="UP000185207">
    <property type="component" value="Unassembled WGS sequence"/>
</dbReference>
<accession>A0A1N6IYP2</accession>
<protein>
    <recommendedName>
        <fullName evidence="3">DUF4145 domain-containing protein</fullName>
    </recommendedName>
</protein>
<evidence type="ECO:0000313" key="2">
    <source>
        <dbReference type="Proteomes" id="UP000185207"/>
    </source>
</evidence>
<dbReference type="RefSeq" id="WP_074236247.1">
    <property type="nucleotide sequence ID" value="NZ_FSRK01000002.1"/>
</dbReference>
<keyword evidence="2" id="KW-1185">Reference proteome</keyword>
<name>A0A1N6IYP2_9FLAO</name>